<gene>
    <name evidence="3" type="ORF">HID58_009099</name>
</gene>
<dbReference type="PANTHER" id="PTHR47676:SF1">
    <property type="entry name" value="SMR DOMAIN-CONTAINING PROTEIN"/>
    <property type="match status" value="1"/>
</dbReference>
<dbReference type="InterPro" id="IPR055319">
    <property type="entry name" value="At5g58720-like"/>
</dbReference>
<dbReference type="InterPro" id="IPR002625">
    <property type="entry name" value="Smr_dom"/>
</dbReference>
<evidence type="ECO:0000313" key="3">
    <source>
        <dbReference type="EMBL" id="KAH0931982.1"/>
    </source>
</evidence>
<dbReference type="Proteomes" id="UP000824890">
    <property type="component" value="Unassembled WGS sequence"/>
</dbReference>
<sequence>MKHDSQQKRRKKKKRPSSGDGAATSAVKTKELVEEKRHIESLMDAFCSVSMEEATSAYREAAGDLNKAAEILSDLMENGDDPSASSGQETGSTSEYGAGSSSSCCGDDVARESLFMGGRSKQSRVIAATGMVSSVIAKDYLKPKKDFPSFVERSKEHSGKKAGDREKAEQFLTSMLGDDCELSMAVVRDALCQCGYDVDMVSRLSSSLHGAVLALNVLLDMSSSSSTNDDSLSGRCSGIGFSDSLAETSFGTDTSESEPSFWGGYSQSYYIHEYTMFKITSETAETSSIIAFVQHCGRSHKLKIWPVFSHDRDYSKALMSDPFATRQGSCEPFHPQKVLEFLFNIPQSTKHEPKTMSWRNVAKKMQSLGIDTSSSSGEGSQPENYGSELLMFGVLPDETLGNICYGMDDGYHELRKGANDQWNVTKSYYQKAAEAYSKGGRAHAAYLSDKVHLMGRAASKLAQRADERASQDIFVARNKGIENMITIDLHGQHVKQAMRLLKMHLLLGAYVPSIQTLRVITGCGSHGFGKSKVKQSVTKLLEREGVAYCEENRGTLLIKLEGCSREFSFLDTESDSDLS</sequence>
<dbReference type="SMART" id="SM00463">
    <property type="entry name" value="SMR"/>
    <property type="match status" value="1"/>
</dbReference>
<feature type="domain" description="Smr" evidence="2">
    <location>
        <begin position="487"/>
        <end position="561"/>
    </location>
</feature>
<evidence type="ECO:0000313" key="4">
    <source>
        <dbReference type="Proteomes" id="UP000824890"/>
    </source>
</evidence>
<proteinExistence type="predicted"/>
<name>A0ABQ8DRH5_BRANA</name>
<organism evidence="3 4">
    <name type="scientific">Brassica napus</name>
    <name type="common">Rape</name>
    <dbReference type="NCBI Taxonomy" id="3708"/>
    <lineage>
        <taxon>Eukaryota</taxon>
        <taxon>Viridiplantae</taxon>
        <taxon>Streptophyta</taxon>
        <taxon>Embryophyta</taxon>
        <taxon>Tracheophyta</taxon>
        <taxon>Spermatophyta</taxon>
        <taxon>Magnoliopsida</taxon>
        <taxon>eudicotyledons</taxon>
        <taxon>Gunneridae</taxon>
        <taxon>Pentapetalae</taxon>
        <taxon>rosids</taxon>
        <taxon>malvids</taxon>
        <taxon>Brassicales</taxon>
        <taxon>Brassicaceae</taxon>
        <taxon>Brassiceae</taxon>
        <taxon>Brassica</taxon>
    </lineage>
</organism>
<dbReference type="EMBL" id="JAGKQM010000003">
    <property type="protein sequence ID" value="KAH0931982.1"/>
    <property type="molecule type" value="Genomic_DNA"/>
</dbReference>
<protein>
    <recommendedName>
        <fullName evidence="2">Smr domain-containing protein</fullName>
    </recommendedName>
</protein>
<feature type="compositionally biased region" description="Low complexity" evidence="1">
    <location>
        <begin position="89"/>
        <end position="104"/>
    </location>
</feature>
<dbReference type="PROSITE" id="PS50828">
    <property type="entry name" value="SMR"/>
    <property type="match status" value="1"/>
</dbReference>
<dbReference type="Pfam" id="PF08590">
    <property type="entry name" value="DUF1771"/>
    <property type="match status" value="1"/>
</dbReference>
<feature type="region of interest" description="Disordered" evidence="1">
    <location>
        <begin position="1"/>
        <end position="34"/>
    </location>
</feature>
<dbReference type="InterPro" id="IPR013899">
    <property type="entry name" value="DUF1771"/>
</dbReference>
<dbReference type="Pfam" id="PF24767">
    <property type="entry name" value="UBA_At5g58720"/>
    <property type="match status" value="1"/>
</dbReference>
<evidence type="ECO:0000256" key="1">
    <source>
        <dbReference type="SAM" id="MobiDB-lite"/>
    </source>
</evidence>
<dbReference type="InterPro" id="IPR056254">
    <property type="entry name" value="At5g58720/SDE5-like_UBA-like"/>
</dbReference>
<comment type="caution">
    <text evidence="3">The sequence shown here is derived from an EMBL/GenBank/DDBJ whole genome shotgun (WGS) entry which is preliminary data.</text>
</comment>
<evidence type="ECO:0000259" key="2">
    <source>
        <dbReference type="PROSITE" id="PS50828"/>
    </source>
</evidence>
<accession>A0ABQ8DRH5</accession>
<dbReference type="Pfam" id="PF01713">
    <property type="entry name" value="Smr"/>
    <property type="match status" value="1"/>
</dbReference>
<dbReference type="PANTHER" id="PTHR47676">
    <property type="entry name" value="OS01G0225100 PROTEIN"/>
    <property type="match status" value="1"/>
</dbReference>
<keyword evidence="4" id="KW-1185">Reference proteome</keyword>
<feature type="region of interest" description="Disordered" evidence="1">
    <location>
        <begin position="76"/>
        <end position="104"/>
    </location>
</feature>
<dbReference type="SMART" id="SM01162">
    <property type="entry name" value="DUF1771"/>
    <property type="match status" value="1"/>
</dbReference>
<reference evidence="3 4" key="1">
    <citation type="submission" date="2021-05" db="EMBL/GenBank/DDBJ databases">
        <title>Genome Assembly of Synthetic Allotetraploid Brassica napus Reveals Homoeologous Exchanges between Subgenomes.</title>
        <authorList>
            <person name="Davis J.T."/>
        </authorList>
    </citation>
    <scope>NUCLEOTIDE SEQUENCE [LARGE SCALE GENOMIC DNA]</scope>
    <source>
        <strain evidence="4">cv. Da-Ae</strain>
        <tissue evidence="3">Seedling</tissue>
    </source>
</reference>
<dbReference type="InterPro" id="IPR036063">
    <property type="entry name" value="Smr_dom_sf"/>
</dbReference>
<dbReference type="Gene3D" id="3.30.1370.110">
    <property type="match status" value="1"/>
</dbReference>
<dbReference type="SUPFAM" id="SSF160443">
    <property type="entry name" value="SMR domain-like"/>
    <property type="match status" value="1"/>
</dbReference>